<keyword evidence="3" id="KW-1133">Transmembrane helix</keyword>
<evidence type="ECO:0000313" key="4">
    <source>
        <dbReference type="EMBL" id="KLU03973.1"/>
    </source>
</evidence>
<evidence type="ECO:0000256" key="1">
    <source>
        <dbReference type="SAM" id="Coils"/>
    </source>
</evidence>
<evidence type="ECO:0000256" key="3">
    <source>
        <dbReference type="SAM" id="Phobius"/>
    </source>
</evidence>
<dbReference type="AlphaFoldDB" id="A0A0J1BBQ8"/>
<comment type="caution">
    <text evidence="4">The sequence shown here is derived from an EMBL/GenBank/DDBJ whole genome shotgun (WGS) entry which is preliminary data.</text>
</comment>
<dbReference type="PANTHER" id="PTHR32309">
    <property type="entry name" value="TYROSINE-PROTEIN KINASE"/>
    <property type="match status" value="1"/>
</dbReference>
<dbReference type="OrthoDB" id="234267at2"/>
<feature type="compositionally biased region" description="Basic and acidic residues" evidence="2">
    <location>
        <begin position="481"/>
        <end position="491"/>
    </location>
</feature>
<feature type="coiled-coil region" evidence="1">
    <location>
        <begin position="333"/>
        <end position="391"/>
    </location>
</feature>
<proteinExistence type="predicted"/>
<evidence type="ECO:0000313" key="5">
    <source>
        <dbReference type="Proteomes" id="UP000036367"/>
    </source>
</evidence>
<feature type="transmembrane region" description="Helical" evidence="3">
    <location>
        <begin position="421"/>
        <end position="441"/>
    </location>
</feature>
<dbReference type="STRING" id="595434.RISK_003942"/>
<keyword evidence="5" id="KW-1185">Reference proteome</keyword>
<reference evidence="4" key="1">
    <citation type="submission" date="2015-05" db="EMBL/GenBank/DDBJ databases">
        <title>Permanent draft genome of Rhodopirellula islandicus K833.</title>
        <authorList>
            <person name="Kizina J."/>
            <person name="Richter M."/>
            <person name="Glockner F.O."/>
            <person name="Harder J."/>
        </authorList>
    </citation>
    <scope>NUCLEOTIDE SEQUENCE [LARGE SCALE GENOMIC DNA]</scope>
    <source>
        <strain evidence="4">K833</strain>
    </source>
</reference>
<name>A0A0J1BBQ8_RHOIS</name>
<dbReference type="PANTHER" id="PTHR32309:SF31">
    <property type="entry name" value="CAPSULAR EXOPOLYSACCHARIDE FAMILY"/>
    <property type="match status" value="1"/>
</dbReference>
<dbReference type="EMBL" id="LECT01000030">
    <property type="protein sequence ID" value="KLU03973.1"/>
    <property type="molecule type" value="Genomic_DNA"/>
</dbReference>
<dbReference type="PATRIC" id="fig|595434.4.peg.3736"/>
<feature type="region of interest" description="Disordered" evidence="2">
    <location>
        <begin position="460"/>
        <end position="491"/>
    </location>
</feature>
<accession>A0A0J1BBQ8</accession>
<organism evidence="4 5">
    <name type="scientific">Rhodopirellula islandica</name>
    <dbReference type="NCBI Taxonomy" id="595434"/>
    <lineage>
        <taxon>Bacteria</taxon>
        <taxon>Pseudomonadati</taxon>
        <taxon>Planctomycetota</taxon>
        <taxon>Planctomycetia</taxon>
        <taxon>Pirellulales</taxon>
        <taxon>Pirellulaceae</taxon>
        <taxon>Rhodopirellula</taxon>
    </lineage>
</organism>
<keyword evidence="3" id="KW-0472">Membrane</keyword>
<sequence length="491" mass="53406">MSAAPIPWKHIRNILVLFAPVWCGAAVLFGVLGLGTALFSSDRWAARQPLVLRDEATGAVDRLGRFSSQTDLKAAQETLLEMARNPEVVAAALRDVGPVGGEEDETYPSTTLVDTVANRRVNVVAPQGSEFGNSELVYLKVEAETPERATDFCRALLDNLSSHLRTVRRIRADSVIIELTNARDLTRQKLDTVLNKMNEVEVRFGSDLSELRNLNDAISGDGANRRTMEENAKELQLAELELERLNALQQLLIAGSQDPRQLLVSGDELLSSQPSLQRLKDGLIDAQIESSRLASVYTELHPRRRSAITTEREITSRMLEEARAAVRAMKPTLALASDRVQRLRDKQDQLHDKLSRLAGVRTSYSKLDSDAEALTHQLAEAEAALGEAQASRSAALSTNLLAELGPPQVGDSPEGMSGISVTFGSLFAGLVFGLGTVFLIAPGPEGASAGRRWSDRLTGRRATDHMPPEVAAQVTSVPPDGQDRRRGSDRG</sequence>
<gene>
    <name evidence="4" type="ORF">RISK_003942</name>
</gene>
<dbReference type="RefSeq" id="WP_047815307.1">
    <property type="nucleotide sequence ID" value="NZ_LECT01000030.1"/>
</dbReference>
<evidence type="ECO:0000256" key="2">
    <source>
        <dbReference type="SAM" id="MobiDB-lite"/>
    </source>
</evidence>
<feature type="transmembrane region" description="Helical" evidence="3">
    <location>
        <begin position="14"/>
        <end position="39"/>
    </location>
</feature>
<protein>
    <submittedName>
        <fullName evidence="4">Signal peptide and transmembrane protein</fullName>
    </submittedName>
</protein>
<dbReference type="InterPro" id="IPR050445">
    <property type="entry name" value="Bact_polysacc_biosynth/exp"/>
</dbReference>
<keyword evidence="1" id="KW-0175">Coiled coil</keyword>
<dbReference type="Proteomes" id="UP000036367">
    <property type="component" value="Unassembled WGS sequence"/>
</dbReference>
<keyword evidence="3 4" id="KW-0812">Transmembrane</keyword>